<dbReference type="OrthoDB" id="411017at2759"/>
<dbReference type="Pfam" id="PF05648">
    <property type="entry name" value="PEX11"/>
    <property type="match status" value="1"/>
</dbReference>
<name>A0A8J4C856_9CHLO</name>
<proteinExistence type="inferred from homology"/>
<accession>A0A8J4C856</accession>
<evidence type="ECO:0000256" key="3">
    <source>
        <dbReference type="ARBA" id="ARBA00022593"/>
    </source>
</evidence>
<comment type="similarity">
    <text evidence="2">Belongs to the peroxin-11 family.</text>
</comment>
<dbReference type="GO" id="GO:0042802">
    <property type="term" value="F:identical protein binding"/>
    <property type="evidence" value="ECO:0007669"/>
    <property type="project" value="UniProtKB-ARBA"/>
</dbReference>
<dbReference type="GO" id="GO:0005778">
    <property type="term" value="C:peroxisomal membrane"/>
    <property type="evidence" value="ECO:0007669"/>
    <property type="project" value="UniProtKB-SubCell"/>
</dbReference>
<organism evidence="6 7">
    <name type="scientific">Volvox reticuliferus</name>
    <dbReference type="NCBI Taxonomy" id="1737510"/>
    <lineage>
        <taxon>Eukaryota</taxon>
        <taxon>Viridiplantae</taxon>
        <taxon>Chlorophyta</taxon>
        <taxon>core chlorophytes</taxon>
        <taxon>Chlorophyceae</taxon>
        <taxon>CS clade</taxon>
        <taxon>Chlamydomonadales</taxon>
        <taxon>Volvocaceae</taxon>
        <taxon>Volvox</taxon>
    </lineage>
</organism>
<evidence type="ECO:0000256" key="4">
    <source>
        <dbReference type="ARBA" id="ARBA00023136"/>
    </source>
</evidence>
<dbReference type="PANTHER" id="PTHR12652">
    <property type="entry name" value="PEROXISOMAL BIOGENESIS FACTOR 11"/>
    <property type="match status" value="1"/>
</dbReference>
<dbReference type="InterPro" id="IPR008733">
    <property type="entry name" value="PEX11"/>
</dbReference>
<dbReference type="AlphaFoldDB" id="A0A8J4C856"/>
<keyword evidence="4" id="KW-0472">Membrane</keyword>
<dbReference type="EMBL" id="BNCQ01000007">
    <property type="protein sequence ID" value="GIM00395.1"/>
    <property type="molecule type" value="Genomic_DNA"/>
</dbReference>
<comment type="caution">
    <text evidence="6">The sequence shown here is derived from an EMBL/GenBank/DDBJ whole genome shotgun (WGS) entry which is preliminary data.</text>
</comment>
<evidence type="ECO:0000256" key="2">
    <source>
        <dbReference type="ARBA" id="ARBA00008194"/>
    </source>
</evidence>
<gene>
    <name evidence="6" type="ORF">Vretimale_5183</name>
</gene>
<keyword evidence="5" id="KW-0576">Peroxisome</keyword>
<dbReference type="GO" id="GO:0044375">
    <property type="term" value="P:regulation of peroxisome size"/>
    <property type="evidence" value="ECO:0007669"/>
    <property type="project" value="UniProtKB-ARBA"/>
</dbReference>
<evidence type="ECO:0000313" key="7">
    <source>
        <dbReference type="Proteomes" id="UP000722791"/>
    </source>
</evidence>
<evidence type="ECO:0000256" key="5">
    <source>
        <dbReference type="ARBA" id="ARBA00023140"/>
    </source>
</evidence>
<sequence length="236" mass="26562">MASQEDVFDKISRFLAKREGIDKTLKVLRYSARLAVALSPKDQDLTKRLSSFEKSVGVSRKAFRLGKFLQDVNSLRHSKTNDATILLELLAYGGEGVYYFLEQFTWLVKTGALNKDLEERLAFASAFAELLGYVGSIWLSFLKLQKLVKQEKDLADQLQKLRKDGRETDAKLESALASLRFQRNLRFALILQDVADSVMALNDVTSGRYKGLNHPAVLALAGLTSGCISFYKNWNL</sequence>
<keyword evidence="3" id="KW-0962">Peroxisome biogenesis</keyword>
<dbReference type="GO" id="GO:0016559">
    <property type="term" value="P:peroxisome fission"/>
    <property type="evidence" value="ECO:0007669"/>
    <property type="project" value="InterPro"/>
</dbReference>
<dbReference type="PANTHER" id="PTHR12652:SF50">
    <property type="entry name" value="PEROXIN 11"/>
    <property type="match status" value="1"/>
</dbReference>
<comment type="subcellular location">
    <subcellularLocation>
        <location evidence="1">Peroxisome membrane</location>
        <topology evidence="1">Multi-pass membrane protein</topology>
    </subcellularLocation>
</comment>
<evidence type="ECO:0000313" key="6">
    <source>
        <dbReference type="EMBL" id="GIM00395.1"/>
    </source>
</evidence>
<dbReference type="Proteomes" id="UP000722791">
    <property type="component" value="Unassembled WGS sequence"/>
</dbReference>
<evidence type="ECO:0000256" key="1">
    <source>
        <dbReference type="ARBA" id="ARBA00004585"/>
    </source>
</evidence>
<reference evidence="6" key="1">
    <citation type="journal article" date="2021" name="Proc. Natl. Acad. Sci. U.S.A.">
        <title>Three genomes in the algal genus Volvox reveal the fate of a haploid sex-determining region after a transition to homothallism.</title>
        <authorList>
            <person name="Yamamoto K."/>
            <person name="Hamaji T."/>
            <person name="Kawai-Toyooka H."/>
            <person name="Matsuzaki R."/>
            <person name="Takahashi F."/>
            <person name="Nishimura Y."/>
            <person name="Kawachi M."/>
            <person name="Noguchi H."/>
            <person name="Minakuchi Y."/>
            <person name="Umen J.G."/>
            <person name="Toyoda A."/>
            <person name="Nozaki H."/>
        </authorList>
    </citation>
    <scope>NUCLEOTIDE SEQUENCE</scope>
    <source>
        <strain evidence="6">NIES-3785</strain>
    </source>
</reference>
<protein>
    <submittedName>
        <fullName evidence="6">Uncharacterized protein</fullName>
    </submittedName>
</protein>